<dbReference type="EMBL" id="CP147711">
    <property type="protein sequence ID" value="WXC84108.1"/>
    <property type="molecule type" value="Genomic_DNA"/>
</dbReference>
<sequence length="276" mass="29794">MDSTLNDKVAEGRLTSLEQQLLNLAREAGVSPSGPPIGLKPLRPPLATIHQLADWRLLAFVGAVLAASIGGAAWWWMSSADPAIMPPSKSTPLTQAGPKDVAPTAVAPSSDLAQQLQPMARDLAALRQVVEQLQVRQEQLVRDNENVASQLKASQAETARNNNIIDQIKATQIQVARESATVTERLNASQEQLARVLANASEPRVVPEEPRVMPEEPGVMTEGAKVSPEQPRAISEVPLPRPRRSTNVAQAHKPAPPPARPRTNKPQPSAFPWSVR</sequence>
<reference evidence="5" key="2">
    <citation type="journal article" date="2021" name="Int. J. Syst. Evol. Microbiol.">
        <title>Bradyrhizobium septentrionale sp. nov. (sv. septentrionale) and Bradyrhizobium quebecense sp. nov. (sv. septentrionale) associated with legumes native to Canada possess rearranged symbiosis genes and numerous insertion sequences.</title>
        <authorList>
            <person name="Bromfield E.S.P."/>
            <person name="Cloutier S."/>
        </authorList>
    </citation>
    <scope>NUCLEOTIDE SEQUENCE</scope>
    <source>
        <strain evidence="5">5S5</strain>
    </source>
</reference>
<keyword evidence="6" id="KW-1185">Reference proteome</keyword>
<keyword evidence="3" id="KW-0472">Membrane</keyword>
<feature type="transmembrane region" description="Helical" evidence="3">
    <location>
        <begin position="57"/>
        <end position="77"/>
    </location>
</feature>
<feature type="region of interest" description="Disordered" evidence="2">
    <location>
        <begin position="201"/>
        <end position="276"/>
    </location>
</feature>
<keyword evidence="3" id="KW-1133">Transmembrane helix</keyword>
<name>A0A973W1T8_9BRAD</name>
<keyword evidence="1" id="KW-0175">Coiled coil</keyword>
<dbReference type="RefSeq" id="WP_166205279.1">
    <property type="nucleotide sequence ID" value="NZ_CP088285.1"/>
</dbReference>
<feature type="compositionally biased region" description="Basic and acidic residues" evidence="2">
    <location>
        <begin position="205"/>
        <end position="214"/>
    </location>
</feature>
<protein>
    <submittedName>
        <fullName evidence="4">Uncharacterized protein</fullName>
    </submittedName>
</protein>
<reference evidence="4" key="1">
    <citation type="submission" date="2020-06" db="EMBL/GenBank/DDBJ databases">
        <title>Whole Genome Sequence of Bradyrhizobium sp. Strain 1S1.</title>
        <authorList>
            <person name="Bromfield E.S.P."/>
            <person name="Cloutier S."/>
        </authorList>
    </citation>
    <scope>NUCLEOTIDE SEQUENCE [LARGE SCALE GENOMIC DNA]</scope>
    <source>
        <strain evidence="4">1S1</strain>
    </source>
</reference>
<evidence type="ECO:0000313" key="5">
    <source>
        <dbReference type="EMBL" id="WXC84108.1"/>
    </source>
</evidence>
<organism evidence="4">
    <name type="scientific">Bradyrhizobium septentrionale</name>
    <dbReference type="NCBI Taxonomy" id="1404411"/>
    <lineage>
        <taxon>Bacteria</taxon>
        <taxon>Pseudomonadati</taxon>
        <taxon>Pseudomonadota</taxon>
        <taxon>Alphaproteobacteria</taxon>
        <taxon>Hyphomicrobiales</taxon>
        <taxon>Nitrobacteraceae</taxon>
        <taxon>Bradyrhizobium</taxon>
    </lineage>
</organism>
<evidence type="ECO:0000313" key="6">
    <source>
        <dbReference type="Proteomes" id="UP001432046"/>
    </source>
</evidence>
<evidence type="ECO:0000256" key="1">
    <source>
        <dbReference type="SAM" id="Coils"/>
    </source>
</evidence>
<feature type="coiled-coil region" evidence="1">
    <location>
        <begin position="123"/>
        <end position="150"/>
    </location>
</feature>
<keyword evidence="3" id="KW-0812">Transmembrane</keyword>
<evidence type="ECO:0000256" key="2">
    <source>
        <dbReference type="SAM" id="MobiDB-lite"/>
    </source>
</evidence>
<gene>
    <name evidence="4" type="ORF">HAP48_023505</name>
    <name evidence="5" type="ORF">WDK88_22245</name>
</gene>
<reference evidence="5" key="3">
    <citation type="submission" date="2024-03" db="EMBL/GenBank/DDBJ databases">
        <authorList>
            <person name="Bromfield E.S.P."/>
            <person name="Cloutier S."/>
        </authorList>
    </citation>
    <scope>NUCLEOTIDE SEQUENCE</scope>
    <source>
        <strain evidence="5">5S5</strain>
    </source>
</reference>
<evidence type="ECO:0000256" key="3">
    <source>
        <dbReference type="SAM" id="Phobius"/>
    </source>
</evidence>
<dbReference type="AlphaFoldDB" id="A0A973W1T8"/>
<proteinExistence type="predicted"/>
<dbReference type="EMBL" id="JAAOLE020000001">
    <property type="protein sequence ID" value="NVI45872.1"/>
    <property type="molecule type" value="Genomic_DNA"/>
</dbReference>
<dbReference type="Proteomes" id="UP001432046">
    <property type="component" value="Chromosome"/>
</dbReference>
<accession>A0A973W1T8</accession>
<evidence type="ECO:0000313" key="4">
    <source>
        <dbReference type="EMBL" id="NVI45872.1"/>
    </source>
</evidence>